<feature type="domain" description="Carboxylesterase type B" evidence="5">
    <location>
        <begin position="4"/>
        <end position="480"/>
    </location>
</feature>
<evidence type="ECO:0000256" key="4">
    <source>
        <dbReference type="RuleBase" id="RU361235"/>
    </source>
</evidence>
<evidence type="ECO:0000256" key="2">
    <source>
        <dbReference type="ARBA" id="ARBA00010515"/>
    </source>
</evidence>
<dbReference type="SUPFAM" id="SSF53474">
    <property type="entry name" value="alpha/beta-Hydrolases"/>
    <property type="match status" value="1"/>
</dbReference>
<reference evidence="6 7" key="1">
    <citation type="submission" date="2015-07" db="EMBL/GenBank/DDBJ databases">
        <title>High-quality draft genome sequence of Oceanobacillus caeni HM6, a bacillus isolated from a human feces.</title>
        <authorList>
            <person name="Kumar J."/>
            <person name="Verma M.K."/>
            <person name="Pandey R."/>
            <person name="Bhambi M."/>
            <person name="Chauhan N."/>
        </authorList>
    </citation>
    <scope>NUCLEOTIDE SEQUENCE [LARGE SCALE GENOMIC DNA]</scope>
    <source>
        <strain evidence="6 7">HM6</strain>
    </source>
</reference>
<evidence type="ECO:0000256" key="1">
    <source>
        <dbReference type="ARBA" id="ARBA00005964"/>
    </source>
</evidence>
<dbReference type="Proteomes" id="UP000037854">
    <property type="component" value="Unassembled WGS sequence"/>
</dbReference>
<proteinExistence type="inferred from homology"/>
<organism evidence="6 7">
    <name type="scientific">Oceanobacillus caeni</name>
    <dbReference type="NCBI Taxonomy" id="405946"/>
    <lineage>
        <taxon>Bacteria</taxon>
        <taxon>Bacillati</taxon>
        <taxon>Bacillota</taxon>
        <taxon>Bacilli</taxon>
        <taxon>Bacillales</taxon>
        <taxon>Bacillaceae</taxon>
        <taxon>Oceanobacillus</taxon>
    </lineage>
</organism>
<evidence type="ECO:0000313" key="7">
    <source>
        <dbReference type="Proteomes" id="UP000037854"/>
    </source>
</evidence>
<keyword evidence="3 4" id="KW-0378">Hydrolase</keyword>
<dbReference type="EMBL" id="LGTK01000078">
    <property type="protein sequence ID" value="KPH71332.1"/>
    <property type="molecule type" value="Genomic_DNA"/>
</dbReference>
<dbReference type="PROSITE" id="PS01173">
    <property type="entry name" value="LIPASE_GDXG_HIS"/>
    <property type="match status" value="1"/>
</dbReference>
<dbReference type="Gene3D" id="3.40.50.1820">
    <property type="entry name" value="alpha/beta hydrolase"/>
    <property type="match status" value="1"/>
</dbReference>
<dbReference type="PROSITE" id="PS00122">
    <property type="entry name" value="CARBOXYLESTERASE_B_1"/>
    <property type="match status" value="1"/>
</dbReference>
<dbReference type="PANTHER" id="PTHR11559">
    <property type="entry name" value="CARBOXYLESTERASE"/>
    <property type="match status" value="1"/>
</dbReference>
<comment type="similarity">
    <text evidence="2">Belongs to the 'GDXG' lipolytic enzyme family.</text>
</comment>
<dbReference type="InterPro" id="IPR002018">
    <property type="entry name" value="CarbesteraseB"/>
</dbReference>
<evidence type="ECO:0000313" key="6">
    <source>
        <dbReference type="EMBL" id="KPH71332.1"/>
    </source>
</evidence>
<protein>
    <recommendedName>
        <fullName evidence="4">Carboxylic ester hydrolase</fullName>
        <ecNumber evidence="4">3.1.1.-</ecNumber>
    </recommendedName>
</protein>
<dbReference type="Pfam" id="PF00135">
    <property type="entry name" value="COesterase"/>
    <property type="match status" value="1"/>
</dbReference>
<dbReference type="InterPro" id="IPR050309">
    <property type="entry name" value="Type-B_Carboxylest/Lipase"/>
</dbReference>
<keyword evidence="7" id="KW-1185">Reference proteome</keyword>
<accession>A0ABR5MG08</accession>
<dbReference type="RefSeq" id="WP_060669132.1">
    <property type="nucleotide sequence ID" value="NZ_LGTK01000078.1"/>
</dbReference>
<dbReference type="InterPro" id="IPR029058">
    <property type="entry name" value="AB_hydrolase_fold"/>
</dbReference>
<evidence type="ECO:0000259" key="5">
    <source>
        <dbReference type="Pfam" id="PF00135"/>
    </source>
</evidence>
<dbReference type="EC" id="3.1.1.-" evidence="4"/>
<comment type="similarity">
    <text evidence="1 4">Belongs to the type-B carboxylesterase/lipase family.</text>
</comment>
<sequence>MTSATFVNTTYGQVKGEKNENVYVWKGIPYAKAPVGSLRFQPPEAPESWDGVLDATQFGPVAPQPESEIMETLGNDSVNSSEDCLNLNIWSPSINKDKLRPVMVWIHGGAYMNGSGSSGLYNGTSFASLGDVVVVTINYRLGILGFLHLGELAGEEYATSGNCGILDQVAALQWVQDNIASFGGDPNRVTIFGESAGAMSVGVLLAMPSAKGLFNQAILQSGAASNTIPSSQATKVAERILTSLGIEDNEVFKLRDIPVEKLIEVSSTLPMMKLVPVVDGVSLPNNPEEALKDGFAKDIPIIIGVNKDEYRLFTYFDPRWKNAEQREVEQIFESTFGTAMPAIQSQLSENDTLDQDLYDKLMTAQIFTNPALKLAEYQVRQGAPTYMYRFDWESPVAGGALKACHALEIPFVWNNLNEPQTNQLTGNSPEQKGIAKQMHQAWIAFAHSGNPNHEGIPDWPEYNLTKRETMLFNEESKVESNPFGV</sequence>
<comment type="caution">
    <text evidence="6">The sequence shown here is derived from an EMBL/GenBank/DDBJ whole genome shotgun (WGS) entry which is preliminary data.</text>
</comment>
<name>A0ABR5MG08_9BACI</name>
<dbReference type="InterPro" id="IPR002168">
    <property type="entry name" value="Lipase_GDXG_HIS_AS"/>
</dbReference>
<evidence type="ECO:0000256" key="3">
    <source>
        <dbReference type="ARBA" id="ARBA00022801"/>
    </source>
</evidence>
<gene>
    <name evidence="6" type="ORF">AFL42_15445</name>
</gene>
<dbReference type="InterPro" id="IPR019826">
    <property type="entry name" value="Carboxylesterase_B_AS"/>
</dbReference>